<reference evidence="1" key="1">
    <citation type="submission" date="2014-09" db="EMBL/GenBank/DDBJ databases">
        <authorList>
            <person name="Magalhaes I.L.F."/>
            <person name="Oliveira U."/>
            <person name="Santos F.R."/>
            <person name="Vidigal T.H.D.A."/>
            <person name="Brescovit A.D."/>
            <person name="Santos A.J."/>
        </authorList>
    </citation>
    <scope>NUCLEOTIDE SEQUENCE</scope>
    <source>
        <tissue evidence="1">Shoot tissue taken approximately 20 cm above the soil surface</tissue>
    </source>
</reference>
<evidence type="ECO:0000313" key="1">
    <source>
        <dbReference type="EMBL" id="JAD65791.1"/>
    </source>
</evidence>
<proteinExistence type="predicted"/>
<reference evidence="1" key="2">
    <citation type="journal article" date="2015" name="Data Brief">
        <title>Shoot transcriptome of the giant reed, Arundo donax.</title>
        <authorList>
            <person name="Barrero R.A."/>
            <person name="Guerrero F.D."/>
            <person name="Moolhuijzen P."/>
            <person name="Goolsby J.A."/>
            <person name="Tidwell J."/>
            <person name="Bellgard S.E."/>
            <person name="Bellgard M.I."/>
        </authorList>
    </citation>
    <scope>NUCLEOTIDE SEQUENCE</scope>
    <source>
        <tissue evidence="1">Shoot tissue taken approximately 20 cm above the soil surface</tissue>
    </source>
</reference>
<sequence>MQYICICICCLPRYTVVGLLPLLPSFFFFSSISINSLCSSCSC</sequence>
<protein>
    <submittedName>
        <fullName evidence="1">Uncharacterized protein</fullName>
    </submittedName>
</protein>
<accession>A0A0A9BQX9</accession>
<name>A0A0A9BQX9_ARUDO</name>
<dbReference type="EMBL" id="GBRH01232104">
    <property type="protein sequence ID" value="JAD65791.1"/>
    <property type="molecule type" value="Transcribed_RNA"/>
</dbReference>
<organism evidence="1">
    <name type="scientific">Arundo donax</name>
    <name type="common">Giant reed</name>
    <name type="synonym">Donax arundinaceus</name>
    <dbReference type="NCBI Taxonomy" id="35708"/>
    <lineage>
        <taxon>Eukaryota</taxon>
        <taxon>Viridiplantae</taxon>
        <taxon>Streptophyta</taxon>
        <taxon>Embryophyta</taxon>
        <taxon>Tracheophyta</taxon>
        <taxon>Spermatophyta</taxon>
        <taxon>Magnoliopsida</taxon>
        <taxon>Liliopsida</taxon>
        <taxon>Poales</taxon>
        <taxon>Poaceae</taxon>
        <taxon>PACMAD clade</taxon>
        <taxon>Arundinoideae</taxon>
        <taxon>Arundineae</taxon>
        <taxon>Arundo</taxon>
    </lineage>
</organism>
<dbReference type="AlphaFoldDB" id="A0A0A9BQX9"/>